<comment type="caution">
    <text evidence="3">The sequence shown here is derived from an EMBL/GenBank/DDBJ whole genome shotgun (WGS) entry which is preliminary data.</text>
</comment>
<reference evidence="3" key="2">
    <citation type="submission" date="2023-05" db="EMBL/GenBank/DDBJ databases">
        <authorList>
            <consortium name="Lawrence Berkeley National Laboratory"/>
            <person name="Steindorff A."/>
            <person name="Hensen N."/>
            <person name="Bonometti L."/>
            <person name="Westerberg I."/>
            <person name="Brannstrom I.O."/>
            <person name="Guillou S."/>
            <person name="Cros-Aarteil S."/>
            <person name="Calhoun S."/>
            <person name="Haridas S."/>
            <person name="Kuo A."/>
            <person name="Mondo S."/>
            <person name="Pangilinan J."/>
            <person name="Riley R."/>
            <person name="Labutti K."/>
            <person name="Andreopoulos B."/>
            <person name="Lipzen A."/>
            <person name="Chen C."/>
            <person name="Yanf M."/>
            <person name="Daum C."/>
            <person name="Ng V."/>
            <person name="Clum A."/>
            <person name="Ohm R."/>
            <person name="Martin F."/>
            <person name="Silar P."/>
            <person name="Natvig D."/>
            <person name="Lalanne C."/>
            <person name="Gautier V."/>
            <person name="Ament-Velasquez S.L."/>
            <person name="Kruys A."/>
            <person name="Hutchinson M.I."/>
            <person name="Powell A.J."/>
            <person name="Barry K."/>
            <person name="Miller A.N."/>
            <person name="Grigoriev I.V."/>
            <person name="Debuchy R."/>
            <person name="Gladieux P."/>
            <person name="Thoren M.H."/>
            <person name="Johannesson H."/>
        </authorList>
    </citation>
    <scope>NUCLEOTIDE SEQUENCE</scope>
    <source>
        <strain evidence="3">CBS 123565</strain>
    </source>
</reference>
<evidence type="ECO:0000256" key="1">
    <source>
        <dbReference type="SAM" id="MobiDB-lite"/>
    </source>
</evidence>
<accession>A0AAN6UN21</accession>
<dbReference type="InterPro" id="IPR003615">
    <property type="entry name" value="HNH_nuc"/>
</dbReference>
<name>A0AAN6UN21_9PEZI</name>
<feature type="region of interest" description="Disordered" evidence="1">
    <location>
        <begin position="371"/>
        <end position="402"/>
    </location>
</feature>
<feature type="region of interest" description="Disordered" evidence="1">
    <location>
        <begin position="327"/>
        <end position="349"/>
    </location>
</feature>
<organism evidence="3 4">
    <name type="scientific">Trichocladium antarcticum</name>
    <dbReference type="NCBI Taxonomy" id="1450529"/>
    <lineage>
        <taxon>Eukaryota</taxon>
        <taxon>Fungi</taxon>
        <taxon>Dikarya</taxon>
        <taxon>Ascomycota</taxon>
        <taxon>Pezizomycotina</taxon>
        <taxon>Sordariomycetes</taxon>
        <taxon>Sordariomycetidae</taxon>
        <taxon>Sordariales</taxon>
        <taxon>Chaetomiaceae</taxon>
        <taxon>Trichocladium</taxon>
    </lineage>
</organism>
<feature type="domain" description="HNH nuclease" evidence="2">
    <location>
        <begin position="148"/>
        <end position="215"/>
    </location>
</feature>
<dbReference type="EMBL" id="MU853404">
    <property type="protein sequence ID" value="KAK4136067.1"/>
    <property type="molecule type" value="Genomic_DNA"/>
</dbReference>
<gene>
    <name evidence="3" type="ORF">BT67DRAFT_230664</name>
</gene>
<protein>
    <recommendedName>
        <fullName evidence="2">HNH nuclease domain-containing protein</fullName>
    </recommendedName>
</protein>
<keyword evidence="4" id="KW-1185">Reference proteome</keyword>
<evidence type="ECO:0000313" key="3">
    <source>
        <dbReference type="EMBL" id="KAK4136067.1"/>
    </source>
</evidence>
<dbReference type="Pfam" id="PF13391">
    <property type="entry name" value="HNH_2"/>
    <property type="match status" value="1"/>
</dbReference>
<sequence>MQLRPAADEPGSQPNLSLLPALRPRRVDFLHPGYPHSAVLLSLPALDDGGIDFDTALAACGLVAGNRWNDGFFSSDRSGAIRAQRPDDGVLREPQYFFQLPGPLDTPYPTVPRFAHWRFPHNDMPPLWQRWAADSAATRMGGEAARRCVLSNYGDGLEMAHLLPASEDDWWLSNQMQQYSPTQLFSSDPIDGPANLVTLRADLHRVFDERHFCFVPKVGEQSSGDSAEAAMATAEQKPPQFVLHVFNSTPSGQLPNLWHNRAVHPIPATVAVECLFARFAWTVLSPRVFDMFLPSTPVPRRLLLWSREKGEWETEEASPEMCRKMWKNARSRSPEKRSAPRSTDAAEELLVGGSPGLFDSGYFETDTSANHGCDYDELGSVKRQEEEPRGRSRKRKFSLEKE</sequence>
<dbReference type="AlphaFoldDB" id="A0AAN6UN21"/>
<evidence type="ECO:0000259" key="2">
    <source>
        <dbReference type="Pfam" id="PF13391"/>
    </source>
</evidence>
<evidence type="ECO:0000313" key="4">
    <source>
        <dbReference type="Proteomes" id="UP001304895"/>
    </source>
</evidence>
<reference evidence="3" key="1">
    <citation type="journal article" date="2023" name="Mol. Phylogenet. Evol.">
        <title>Genome-scale phylogeny and comparative genomics of the fungal order Sordariales.</title>
        <authorList>
            <person name="Hensen N."/>
            <person name="Bonometti L."/>
            <person name="Westerberg I."/>
            <person name="Brannstrom I.O."/>
            <person name="Guillou S."/>
            <person name="Cros-Aarteil S."/>
            <person name="Calhoun S."/>
            <person name="Haridas S."/>
            <person name="Kuo A."/>
            <person name="Mondo S."/>
            <person name="Pangilinan J."/>
            <person name="Riley R."/>
            <person name="LaButti K."/>
            <person name="Andreopoulos B."/>
            <person name="Lipzen A."/>
            <person name="Chen C."/>
            <person name="Yan M."/>
            <person name="Daum C."/>
            <person name="Ng V."/>
            <person name="Clum A."/>
            <person name="Steindorff A."/>
            <person name="Ohm R.A."/>
            <person name="Martin F."/>
            <person name="Silar P."/>
            <person name="Natvig D.O."/>
            <person name="Lalanne C."/>
            <person name="Gautier V."/>
            <person name="Ament-Velasquez S.L."/>
            <person name="Kruys A."/>
            <person name="Hutchinson M.I."/>
            <person name="Powell A.J."/>
            <person name="Barry K."/>
            <person name="Miller A.N."/>
            <person name="Grigoriev I.V."/>
            <person name="Debuchy R."/>
            <person name="Gladieux P."/>
            <person name="Hiltunen Thoren M."/>
            <person name="Johannesson H."/>
        </authorList>
    </citation>
    <scope>NUCLEOTIDE SEQUENCE</scope>
    <source>
        <strain evidence="3">CBS 123565</strain>
    </source>
</reference>
<feature type="compositionally biased region" description="Basic and acidic residues" evidence="1">
    <location>
        <begin position="379"/>
        <end position="390"/>
    </location>
</feature>
<proteinExistence type="predicted"/>
<dbReference type="Proteomes" id="UP001304895">
    <property type="component" value="Unassembled WGS sequence"/>
</dbReference>